<organism evidence="1 2">
    <name type="scientific">Alkanindiges hydrocarboniclasticus</name>
    <dbReference type="NCBI Taxonomy" id="1907941"/>
    <lineage>
        <taxon>Bacteria</taxon>
        <taxon>Pseudomonadati</taxon>
        <taxon>Pseudomonadota</taxon>
        <taxon>Gammaproteobacteria</taxon>
        <taxon>Moraxellales</taxon>
        <taxon>Moraxellaceae</taxon>
        <taxon>Alkanindiges</taxon>
    </lineage>
</organism>
<comment type="caution">
    <text evidence="1">The sequence shown here is derived from an EMBL/GenBank/DDBJ whole genome shotgun (WGS) entry which is preliminary data.</text>
</comment>
<proteinExistence type="predicted"/>
<protein>
    <recommendedName>
        <fullName evidence="3">Chemotaxis protein</fullName>
    </recommendedName>
</protein>
<dbReference type="Proteomes" id="UP000192132">
    <property type="component" value="Unassembled WGS sequence"/>
</dbReference>
<dbReference type="RefSeq" id="WP_076878299.1">
    <property type="nucleotide sequence ID" value="NZ_MLCN01000023.1"/>
</dbReference>
<dbReference type="InterPro" id="IPR036641">
    <property type="entry name" value="HPT_dom_sf"/>
</dbReference>
<dbReference type="SUPFAM" id="SSF47226">
    <property type="entry name" value="Histidine-containing phosphotransfer domain, HPT domain"/>
    <property type="match status" value="1"/>
</dbReference>
<keyword evidence="2" id="KW-1185">Reference proteome</keyword>
<dbReference type="GO" id="GO:0000160">
    <property type="term" value="P:phosphorelay signal transduction system"/>
    <property type="evidence" value="ECO:0007669"/>
    <property type="project" value="InterPro"/>
</dbReference>
<dbReference type="AlphaFoldDB" id="A0A1S8CT57"/>
<reference evidence="1 2" key="1">
    <citation type="submission" date="2016-10" db="EMBL/GenBank/DDBJ databases">
        <title>Draft Genome sequence of Alkanindiges sp. strain H1.</title>
        <authorList>
            <person name="Subhash Y."/>
            <person name="Lee S."/>
        </authorList>
    </citation>
    <scope>NUCLEOTIDE SEQUENCE [LARGE SCALE GENOMIC DNA]</scope>
    <source>
        <strain evidence="1 2">H1</strain>
    </source>
</reference>
<evidence type="ECO:0000313" key="2">
    <source>
        <dbReference type="Proteomes" id="UP000192132"/>
    </source>
</evidence>
<sequence>MSLATAQHFDAIALHIVKPEIDASLLQVQNALSAYIDDTSNTFGLAEASENMRQIHGVLSLLEIAGAVELSQATSQLINHIVANTTKVTDQQLGAVSEGLMMLSRYLEFVVLRENLLPHFLLPSINRIYAELGEPLLREGYFLQPYLSIIQLPKLNLNLQKPEISAAQVNQLLALYKTSLNHLLKKQANALDFQAIKLVGHFTSMLAAGSSSELYWHAINTAFTELQSCKLNDVRLRTLILIERNLQKFVGNPAAFTPTEQDMADALTLSACRDHEEADELRQQLGLNEYLISDAQAGLLGRYLHGPDSATIHVTTELMQQEMTDIKNKIDSMQHGDSIDSSFPAIAEQLHQLANALSLLNLGEASTMLAHQAHQVANWRDLTNIEDVNNLMDALLYAGNALTVLDRSYIAGSSKLPFHNLHISLHQLEEAGETLIKESRESLNLSMRSLSSYLETKDLLHMNNVPAMFESIAGALAFMNATAGRDMLKQAAQYVERAFALDQSTPPDSHHINLLANVMVSVDHYLESLQQQKPLGIRPFEIGLKSVQELAA</sequence>
<accession>A0A1S8CT57</accession>
<evidence type="ECO:0000313" key="1">
    <source>
        <dbReference type="EMBL" id="ONG39509.1"/>
    </source>
</evidence>
<dbReference type="STRING" id="1907941.BKE30_09115"/>
<evidence type="ECO:0008006" key="3">
    <source>
        <dbReference type="Google" id="ProtNLM"/>
    </source>
</evidence>
<dbReference type="OrthoDB" id="6712627at2"/>
<gene>
    <name evidence="1" type="ORF">BKE30_09115</name>
</gene>
<dbReference type="EMBL" id="MLCN01000023">
    <property type="protein sequence ID" value="ONG39509.1"/>
    <property type="molecule type" value="Genomic_DNA"/>
</dbReference>
<name>A0A1S8CT57_9GAMM</name>